<protein>
    <submittedName>
        <fullName evidence="2">HXXXD-type acyl-transferase family protein</fullName>
    </submittedName>
</protein>
<evidence type="ECO:0000313" key="2">
    <source>
        <dbReference type="EMBL" id="BBN68367.1"/>
    </source>
</evidence>
<sequence length="128" mass="14316">FSLSLSCETRTPPPCDDSDFLSSPPPPHAATWGGTGPVGTTTFPTFHSTQPPPRSAAVHAGISHERQRFGQILQNFRPFVLSHFSTKLDEQDRAIVSDPTVRSEPNLQDECPKCYRTHRNFRIGIWRS</sequence>
<proteinExistence type="predicted"/>
<reference evidence="2" key="1">
    <citation type="journal article" date="2019" name="Science">
        <title>Mutation of a bHLH transcription factor allowed almond domestication.</title>
        <authorList>
            <person name="Sanchez-Perez R."/>
            <person name="Pavan S."/>
            <person name="Mazzeo R."/>
            <person name="Moldovan C."/>
            <person name="Aiese Cigliano R."/>
            <person name="Del Cueto J."/>
            <person name="Ricciardi F."/>
            <person name="Lotti C."/>
            <person name="Ricciardi L."/>
            <person name="Dicenta F."/>
            <person name="Lopez-Marques R.L."/>
            <person name="Lindberg Moller B."/>
        </authorList>
    </citation>
    <scope>NUCLEOTIDE SEQUENCE</scope>
</reference>
<keyword evidence="2" id="KW-0808">Transferase</keyword>
<name>A0A5H2XJH8_PRUDU</name>
<dbReference type="AlphaFoldDB" id="A0A5H2XJH8"/>
<gene>
    <name evidence="2" type="ORF">Prudu_396S000400</name>
</gene>
<accession>A0A5H2XJH8</accession>
<feature type="non-terminal residue" evidence="2">
    <location>
        <position position="1"/>
    </location>
</feature>
<evidence type="ECO:0000256" key="1">
    <source>
        <dbReference type="SAM" id="MobiDB-lite"/>
    </source>
</evidence>
<organism evidence="2">
    <name type="scientific">Prunus dulcis</name>
    <name type="common">Almond</name>
    <name type="synonym">Amygdalus dulcis</name>
    <dbReference type="NCBI Taxonomy" id="3755"/>
    <lineage>
        <taxon>Eukaryota</taxon>
        <taxon>Viridiplantae</taxon>
        <taxon>Streptophyta</taxon>
        <taxon>Embryophyta</taxon>
        <taxon>Tracheophyta</taxon>
        <taxon>Spermatophyta</taxon>
        <taxon>Magnoliopsida</taxon>
        <taxon>eudicotyledons</taxon>
        <taxon>Gunneridae</taxon>
        <taxon>Pentapetalae</taxon>
        <taxon>rosids</taxon>
        <taxon>fabids</taxon>
        <taxon>Rosales</taxon>
        <taxon>Rosaceae</taxon>
        <taxon>Amygdaloideae</taxon>
        <taxon>Amygdaleae</taxon>
        <taxon>Prunus</taxon>
    </lineage>
</organism>
<dbReference type="GO" id="GO:0016740">
    <property type="term" value="F:transferase activity"/>
    <property type="evidence" value="ECO:0007669"/>
    <property type="project" value="UniProtKB-KW"/>
</dbReference>
<feature type="region of interest" description="Disordered" evidence="1">
    <location>
        <begin position="1"/>
        <end position="61"/>
    </location>
</feature>
<dbReference type="EMBL" id="AP020733">
    <property type="protein sequence ID" value="BBN68367.1"/>
    <property type="molecule type" value="Genomic_DNA"/>
</dbReference>